<dbReference type="AlphaFoldDB" id="A0A2I0HPS3"/>
<protein>
    <submittedName>
        <fullName evidence="2">Uncharacterized protein</fullName>
    </submittedName>
</protein>
<proteinExistence type="predicted"/>
<feature type="transmembrane region" description="Helical" evidence="1">
    <location>
        <begin position="45"/>
        <end position="67"/>
    </location>
</feature>
<reference evidence="2 3" key="1">
    <citation type="submission" date="2017-11" db="EMBL/GenBank/DDBJ databases">
        <title>De-novo sequencing of pomegranate (Punica granatum L.) genome.</title>
        <authorList>
            <person name="Akparov Z."/>
            <person name="Amiraslanov A."/>
            <person name="Hajiyeva S."/>
            <person name="Abbasov M."/>
            <person name="Kaur K."/>
            <person name="Hamwieh A."/>
            <person name="Solovyev V."/>
            <person name="Salamov A."/>
            <person name="Braich B."/>
            <person name="Kosarev P."/>
            <person name="Mahmoud A."/>
            <person name="Hajiyev E."/>
            <person name="Babayeva S."/>
            <person name="Izzatullayeva V."/>
            <person name="Mammadov A."/>
            <person name="Mammadov A."/>
            <person name="Sharifova S."/>
            <person name="Ojaghi J."/>
            <person name="Eynullazada K."/>
            <person name="Bayramov B."/>
            <person name="Abdulazimova A."/>
            <person name="Shahmuradov I."/>
        </authorList>
    </citation>
    <scope>NUCLEOTIDE SEQUENCE [LARGE SCALE GENOMIC DNA]</scope>
    <source>
        <strain evidence="3">cv. AG2017</strain>
        <tissue evidence="2">Leaf</tissue>
    </source>
</reference>
<dbReference type="Proteomes" id="UP000233551">
    <property type="component" value="Unassembled WGS sequence"/>
</dbReference>
<evidence type="ECO:0000256" key="1">
    <source>
        <dbReference type="SAM" id="Phobius"/>
    </source>
</evidence>
<evidence type="ECO:0000313" key="2">
    <source>
        <dbReference type="EMBL" id="PKI33573.1"/>
    </source>
</evidence>
<evidence type="ECO:0000313" key="3">
    <source>
        <dbReference type="Proteomes" id="UP000233551"/>
    </source>
</evidence>
<name>A0A2I0HPS3_PUNGR</name>
<keyword evidence="1" id="KW-0812">Transmembrane</keyword>
<dbReference type="EMBL" id="PGOL01006556">
    <property type="protein sequence ID" value="PKI33573.1"/>
    <property type="molecule type" value="Genomic_DNA"/>
</dbReference>
<comment type="caution">
    <text evidence="2">The sequence shown here is derived from an EMBL/GenBank/DDBJ whole genome shotgun (WGS) entry which is preliminary data.</text>
</comment>
<keyword evidence="3" id="KW-1185">Reference proteome</keyword>
<gene>
    <name evidence="2" type="ORF">CRG98_046029</name>
</gene>
<sequence length="192" mass="21089">MVPVLGLTGQTDQSDPVLITMPFSESIVIRTGPGRPVRPVGPSSLSWTNFFHASVISLVFSISVLLTAPFLPLIVALTLAGRVSSSWITLVMLITRRSVRVLEKSSLITTRSTVMCCTVLCICRHGVGWHDPTKRPQPLGDLKLITAAVVLEGEGHQRDPIVLRHDVLKYPVFSRPSFSTIAFSRQFSITLR</sequence>
<keyword evidence="1" id="KW-1133">Transmembrane helix</keyword>
<organism evidence="2 3">
    <name type="scientific">Punica granatum</name>
    <name type="common">Pomegranate</name>
    <dbReference type="NCBI Taxonomy" id="22663"/>
    <lineage>
        <taxon>Eukaryota</taxon>
        <taxon>Viridiplantae</taxon>
        <taxon>Streptophyta</taxon>
        <taxon>Embryophyta</taxon>
        <taxon>Tracheophyta</taxon>
        <taxon>Spermatophyta</taxon>
        <taxon>Magnoliopsida</taxon>
        <taxon>eudicotyledons</taxon>
        <taxon>Gunneridae</taxon>
        <taxon>Pentapetalae</taxon>
        <taxon>rosids</taxon>
        <taxon>malvids</taxon>
        <taxon>Myrtales</taxon>
        <taxon>Lythraceae</taxon>
        <taxon>Punica</taxon>
    </lineage>
</organism>
<keyword evidence="1" id="KW-0472">Membrane</keyword>
<accession>A0A2I0HPS3</accession>